<accession>A0ABD2ZGJ1</accession>
<evidence type="ECO:0000313" key="2">
    <source>
        <dbReference type="Proteomes" id="UP001630127"/>
    </source>
</evidence>
<protein>
    <submittedName>
        <fullName evidence="1">Uncharacterized protein</fullName>
    </submittedName>
</protein>
<sequence>MCQRFVRDGNGPLASMCKEMCQFRSKVDGGYDSVVKVVQGEIGCLKEKYKKAGAGYHIEPRISDFSKRYGHKMDILDTVFARAKGDHKSSNKSKVKRCGFYR</sequence>
<keyword evidence="2" id="KW-1185">Reference proteome</keyword>
<organism evidence="1 2">
    <name type="scientific">Cinchona calisaya</name>
    <dbReference type="NCBI Taxonomy" id="153742"/>
    <lineage>
        <taxon>Eukaryota</taxon>
        <taxon>Viridiplantae</taxon>
        <taxon>Streptophyta</taxon>
        <taxon>Embryophyta</taxon>
        <taxon>Tracheophyta</taxon>
        <taxon>Spermatophyta</taxon>
        <taxon>Magnoliopsida</taxon>
        <taxon>eudicotyledons</taxon>
        <taxon>Gunneridae</taxon>
        <taxon>Pentapetalae</taxon>
        <taxon>asterids</taxon>
        <taxon>lamiids</taxon>
        <taxon>Gentianales</taxon>
        <taxon>Rubiaceae</taxon>
        <taxon>Cinchonoideae</taxon>
        <taxon>Cinchoneae</taxon>
        <taxon>Cinchona</taxon>
    </lineage>
</organism>
<comment type="caution">
    <text evidence="1">The sequence shown here is derived from an EMBL/GenBank/DDBJ whole genome shotgun (WGS) entry which is preliminary data.</text>
</comment>
<proteinExistence type="predicted"/>
<dbReference type="EMBL" id="JBJUIK010000009">
    <property type="protein sequence ID" value="KAL3518577.1"/>
    <property type="molecule type" value="Genomic_DNA"/>
</dbReference>
<dbReference type="Proteomes" id="UP001630127">
    <property type="component" value="Unassembled WGS sequence"/>
</dbReference>
<evidence type="ECO:0000313" key="1">
    <source>
        <dbReference type="EMBL" id="KAL3518577.1"/>
    </source>
</evidence>
<name>A0ABD2ZGJ1_9GENT</name>
<dbReference type="AlphaFoldDB" id="A0ABD2ZGJ1"/>
<reference evidence="1 2" key="1">
    <citation type="submission" date="2024-11" db="EMBL/GenBank/DDBJ databases">
        <title>A near-complete genome assembly of Cinchona calisaya.</title>
        <authorList>
            <person name="Lian D.C."/>
            <person name="Zhao X.W."/>
            <person name="Wei L."/>
        </authorList>
    </citation>
    <scope>NUCLEOTIDE SEQUENCE [LARGE SCALE GENOMIC DNA]</scope>
    <source>
        <tissue evidence="1">Nenye</tissue>
    </source>
</reference>
<gene>
    <name evidence="1" type="ORF">ACH5RR_021166</name>
</gene>